<dbReference type="PANTHER" id="PTHR35333:SF3">
    <property type="entry name" value="BETA-LACTAMASE-TYPE TRANSPEPTIDASE FOLD CONTAINING PROTEIN"/>
    <property type="match status" value="1"/>
</dbReference>
<name>A0A6N3ZZL3_OENOE</name>
<gene>
    <name evidence="2" type="ORF">ATX59_07750</name>
</gene>
<reference evidence="2 3" key="1">
    <citation type="journal article" date="2016" name="BMC Genomics">
        <title>Consensus pan-genome assembly of the specialised wine bacterium Oenococcus oeni.</title>
        <authorList>
            <person name="Sternes P.R."/>
            <person name="Borneman A.R."/>
        </authorList>
    </citation>
    <scope>NUCLEOTIDE SEQUENCE [LARGE SCALE GENOMIC DNA]</scope>
    <source>
        <strain evidence="2 3">AWRIB661</strain>
    </source>
</reference>
<dbReference type="EMBL" id="MLOK01000053">
    <property type="protein sequence ID" value="OIM20618.1"/>
    <property type="molecule type" value="Genomic_DNA"/>
</dbReference>
<keyword evidence="2" id="KW-0378">Hydrolase</keyword>
<dbReference type="Proteomes" id="UP000181728">
    <property type="component" value="Unassembled WGS sequence"/>
</dbReference>
<dbReference type="GO" id="GO:0046677">
    <property type="term" value="P:response to antibiotic"/>
    <property type="evidence" value="ECO:0007669"/>
    <property type="project" value="InterPro"/>
</dbReference>
<keyword evidence="2" id="KW-0121">Carboxypeptidase</keyword>
<comment type="caution">
    <text evidence="2">The sequence shown here is derived from an EMBL/GenBank/DDBJ whole genome shotgun (WGS) entry which is preliminary data.</text>
</comment>
<evidence type="ECO:0000313" key="2">
    <source>
        <dbReference type="EMBL" id="OIM20618.1"/>
    </source>
</evidence>
<dbReference type="Gene3D" id="3.40.710.10">
    <property type="entry name" value="DD-peptidase/beta-lactamase superfamily"/>
    <property type="match status" value="1"/>
</dbReference>
<evidence type="ECO:0000313" key="3">
    <source>
        <dbReference type="Proteomes" id="UP000181728"/>
    </source>
</evidence>
<dbReference type="GO" id="GO:0009002">
    <property type="term" value="F:serine-type D-Ala-D-Ala carboxypeptidase activity"/>
    <property type="evidence" value="ECO:0007669"/>
    <property type="project" value="InterPro"/>
</dbReference>
<dbReference type="PANTHER" id="PTHR35333">
    <property type="entry name" value="BETA-LACTAMASE"/>
    <property type="match status" value="1"/>
</dbReference>
<dbReference type="GO" id="GO:0030655">
    <property type="term" value="P:beta-lactam antibiotic catabolic process"/>
    <property type="evidence" value="ECO:0007669"/>
    <property type="project" value="InterPro"/>
</dbReference>
<dbReference type="RefSeq" id="WP_071435869.1">
    <property type="nucleotide sequence ID" value="NZ_MLMO01000114.1"/>
</dbReference>
<keyword evidence="2" id="KW-0645">Protease</keyword>
<evidence type="ECO:0000259" key="1">
    <source>
        <dbReference type="Pfam" id="PF00768"/>
    </source>
</evidence>
<dbReference type="InterPro" id="IPR000871">
    <property type="entry name" value="Beta-lactam_class-A"/>
</dbReference>
<organism evidence="2 3">
    <name type="scientific">Oenococcus oeni</name>
    <name type="common">Leuconostoc oenos</name>
    <dbReference type="NCBI Taxonomy" id="1247"/>
    <lineage>
        <taxon>Bacteria</taxon>
        <taxon>Bacillati</taxon>
        <taxon>Bacillota</taxon>
        <taxon>Bacilli</taxon>
        <taxon>Lactobacillales</taxon>
        <taxon>Lactobacillaceae</taxon>
        <taxon>Oenococcus</taxon>
    </lineage>
</organism>
<dbReference type="AlphaFoldDB" id="A0A6N3ZZL3"/>
<accession>A0A6N3ZZL3</accession>
<feature type="domain" description="Peptidase S11 D-alanyl-D-alanine carboxypeptidase A N-terminal" evidence="1">
    <location>
        <begin position="4"/>
        <end position="249"/>
    </location>
</feature>
<sequence length="273" mass="31037">MMKQLKVLAASALVAELDGSVLAEKNADQRVPIASVTKLIIIYQLYAAVERHQLNWADQLTTTKRIAEFTKGEVVAEIKLTEGETYTVKDALDALLILSENTFAFVFAEKLFKNLTNWHRKTIALLESWGINNPIIPNPAGLSNQDLETYKDPEMTDSYEPLFSAKEVLIITEKIVDRFPEVLKIAQEWKFNFKSNRQEYPYLNRFKFLAITKYKWIGLKTGTSPDTESLVGVVQVDQKKFVTVYLAAKIDFLEPKGRNCYVESEKMLSSVLG</sequence>
<dbReference type="SUPFAM" id="SSF56601">
    <property type="entry name" value="beta-lactamase/transpeptidase-like"/>
    <property type="match status" value="1"/>
</dbReference>
<dbReference type="InterPro" id="IPR001967">
    <property type="entry name" value="Peptidase_S11_N"/>
</dbReference>
<dbReference type="GO" id="GO:0006508">
    <property type="term" value="P:proteolysis"/>
    <property type="evidence" value="ECO:0007669"/>
    <property type="project" value="InterPro"/>
</dbReference>
<dbReference type="InterPro" id="IPR012338">
    <property type="entry name" value="Beta-lactam/transpept-like"/>
</dbReference>
<protein>
    <submittedName>
        <fullName evidence="2">D-alanyl-D-alanine carboxypeptidase</fullName>
    </submittedName>
</protein>
<dbReference type="GO" id="GO:0008800">
    <property type="term" value="F:beta-lactamase activity"/>
    <property type="evidence" value="ECO:0007669"/>
    <property type="project" value="InterPro"/>
</dbReference>
<dbReference type="Pfam" id="PF00768">
    <property type="entry name" value="Peptidase_S11"/>
    <property type="match status" value="1"/>
</dbReference>
<proteinExistence type="predicted"/>